<evidence type="ECO:0000256" key="1">
    <source>
        <dbReference type="SAM" id="MobiDB-lite"/>
    </source>
</evidence>
<gene>
    <name evidence="2" type="ORF">PEVE_00007539</name>
</gene>
<keyword evidence="3" id="KW-1185">Reference proteome</keyword>
<evidence type="ECO:0000313" key="3">
    <source>
        <dbReference type="Proteomes" id="UP001159427"/>
    </source>
</evidence>
<feature type="compositionally biased region" description="Basic and acidic residues" evidence="1">
    <location>
        <begin position="150"/>
        <end position="171"/>
    </location>
</feature>
<feature type="compositionally biased region" description="Basic and acidic residues" evidence="1">
    <location>
        <begin position="69"/>
        <end position="81"/>
    </location>
</feature>
<comment type="caution">
    <text evidence="2">The sequence shown here is derived from an EMBL/GenBank/DDBJ whole genome shotgun (WGS) entry which is preliminary data.</text>
</comment>
<sequence>MTLHYCHLRSMTSIKRLGDWRRKQQEALKHNARKCKTLRTECTSSRKNIVVDGVEVDHVDCEDSQNGKTSREETREDEHKVRGDYHNNKVIIQVGAYDELPGEVVNVPGESEYLFSLPDMVPGGEHEHGGECDKGVNISNMERGGLVEDVQNRETRREEKTKDEHEAKEEQPTESANKACQAVASVEKKTSVNVWEGPFEIKEHVMNITYPVKVVK</sequence>
<dbReference type="EMBL" id="CALNXI010000150">
    <property type="protein sequence ID" value="CAH3020510.1"/>
    <property type="molecule type" value="Genomic_DNA"/>
</dbReference>
<dbReference type="Proteomes" id="UP001159427">
    <property type="component" value="Unassembled WGS sequence"/>
</dbReference>
<evidence type="ECO:0000313" key="2">
    <source>
        <dbReference type="EMBL" id="CAH3020510.1"/>
    </source>
</evidence>
<reference evidence="2 3" key="1">
    <citation type="submission" date="2022-05" db="EMBL/GenBank/DDBJ databases">
        <authorList>
            <consortium name="Genoscope - CEA"/>
            <person name="William W."/>
        </authorList>
    </citation>
    <scope>NUCLEOTIDE SEQUENCE [LARGE SCALE GENOMIC DNA]</scope>
</reference>
<accession>A0ABN8LZ50</accession>
<proteinExistence type="predicted"/>
<name>A0ABN8LZ50_9CNID</name>
<feature type="region of interest" description="Disordered" evidence="1">
    <location>
        <begin position="61"/>
        <end position="81"/>
    </location>
</feature>
<protein>
    <submittedName>
        <fullName evidence="2">Uncharacterized protein</fullName>
    </submittedName>
</protein>
<feature type="region of interest" description="Disordered" evidence="1">
    <location>
        <begin position="135"/>
        <end position="178"/>
    </location>
</feature>
<organism evidence="2 3">
    <name type="scientific">Porites evermanni</name>
    <dbReference type="NCBI Taxonomy" id="104178"/>
    <lineage>
        <taxon>Eukaryota</taxon>
        <taxon>Metazoa</taxon>
        <taxon>Cnidaria</taxon>
        <taxon>Anthozoa</taxon>
        <taxon>Hexacorallia</taxon>
        <taxon>Scleractinia</taxon>
        <taxon>Fungiina</taxon>
        <taxon>Poritidae</taxon>
        <taxon>Porites</taxon>
    </lineage>
</organism>